<dbReference type="InterPro" id="IPR032092">
    <property type="entry name" value="PilW"/>
</dbReference>
<dbReference type="RefSeq" id="WP_038803352.1">
    <property type="nucleotide sequence ID" value="NZ_CP049140.1"/>
</dbReference>
<reference evidence="2 3" key="1">
    <citation type="submission" date="2020-02" db="EMBL/GenBank/DDBJ databases">
        <title>Integrative conjugative elements (ICEs) and plasmids drive adaptation of Pseudomonas nitroreducens strain HBP1 to wastewater environment.</title>
        <authorList>
            <person name="Sentchilo V."/>
            <person name="Carraro N."/>
            <person name="Bertelli C."/>
            <person name="van der Meer J.R."/>
        </authorList>
    </citation>
    <scope>NUCLEOTIDE SEQUENCE [LARGE SCALE GENOMIC DNA]</scope>
    <source>
        <strain evidence="2 3">HBP1</strain>
    </source>
</reference>
<dbReference type="Pfam" id="PF07963">
    <property type="entry name" value="N_methyl"/>
    <property type="match status" value="1"/>
</dbReference>
<gene>
    <name evidence="2" type="ORF">G5B91_29305</name>
</gene>
<dbReference type="GO" id="GO:0043683">
    <property type="term" value="P:type IV pilus assembly"/>
    <property type="evidence" value="ECO:0007669"/>
    <property type="project" value="InterPro"/>
</dbReference>
<dbReference type="EMBL" id="CP049140">
    <property type="protein sequence ID" value="QIE91068.1"/>
    <property type="molecule type" value="Genomic_DNA"/>
</dbReference>
<evidence type="ECO:0000313" key="3">
    <source>
        <dbReference type="Proteomes" id="UP000501063"/>
    </source>
</evidence>
<organism evidence="2 3">
    <name type="scientific">Pseudomonas nitroreducens</name>
    <dbReference type="NCBI Taxonomy" id="46680"/>
    <lineage>
        <taxon>Bacteria</taxon>
        <taxon>Pseudomonadati</taxon>
        <taxon>Pseudomonadota</taxon>
        <taxon>Gammaproteobacteria</taxon>
        <taxon>Pseudomonadales</taxon>
        <taxon>Pseudomonadaceae</taxon>
        <taxon>Pseudomonas</taxon>
    </lineage>
</organism>
<keyword evidence="1" id="KW-1133">Transmembrane helix</keyword>
<keyword evidence="1" id="KW-0472">Membrane</keyword>
<name>A0A6G6J6T8_PSENT</name>
<dbReference type="PROSITE" id="PS00409">
    <property type="entry name" value="PROKAR_NTER_METHYL"/>
    <property type="match status" value="1"/>
</dbReference>
<evidence type="ECO:0000256" key="1">
    <source>
        <dbReference type="SAM" id="Phobius"/>
    </source>
</evidence>
<feature type="transmembrane region" description="Helical" evidence="1">
    <location>
        <begin position="12"/>
        <end position="33"/>
    </location>
</feature>
<protein>
    <submittedName>
        <fullName evidence="2">Prepilin-type N-terminal cleavage/methylation domain-containing protein</fullName>
    </submittedName>
</protein>
<dbReference type="NCBIfam" id="TIGR02532">
    <property type="entry name" value="IV_pilin_GFxxxE"/>
    <property type="match status" value="1"/>
</dbReference>
<dbReference type="Pfam" id="PF16074">
    <property type="entry name" value="PilW"/>
    <property type="match status" value="1"/>
</dbReference>
<evidence type="ECO:0000313" key="2">
    <source>
        <dbReference type="EMBL" id="QIE91068.1"/>
    </source>
</evidence>
<dbReference type="AlphaFoldDB" id="A0A6G6J6T8"/>
<proteinExistence type="predicted"/>
<sequence length="317" mass="33427">MDATAQRGLSLVELLIAMALSLLLMAGVIEVLLSSKQTYHASLALAELQESGRFAFDILAQDLRTAGFVSACPSGVVNASGAGTTQFALERAGIEGYGSGMAAPAWLPSGKLANTDALLLRYVGEPALAARSVVGNQVTLASAGASAGAYYLLSDLQSCLLMRNAGSASTLVANRALGHFLVSATRVYPYRYAIYWIGKGEGGSPGLFVTYNSESSDKQQTDELVSGVAGLSLRYGVTGEGGDAVAIYKAAREMAATDWRRVRTVRVSLLLQSLTRNVDEASTALVFDGRTLTANTERRLRLVMSSTTVLRNAVRAE</sequence>
<dbReference type="Proteomes" id="UP000501063">
    <property type="component" value="Chromosome"/>
</dbReference>
<accession>A0A6G6J6T8</accession>
<dbReference type="InterPro" id="IPR012902">
    <property type="entry name" value="N_methyl_site"/>
</dbReference>
<dbReference type="KEGG" id="pnt:G5B91_29305"/>
<keyword evidence="1" id="KW-0812">Transmembrane</keyword>